<dbReference type="InterPro" id="IPR024983">
    <property type="entry name" value="CHAT_dom"/>
</dbReference>
<reference evidence="3 4" key="1">
    <citation type="submission" date="2016-01" db="EMBL/GenBank/DDBJ databases">
        <title>The draft genome sequence of Aquimarina sp. RZW4-3-2.</title>
        <authorList>
            <person name="Wang Y."/>
        </authorList>
    </citation>
    <scope>NUCLEOTIDE SEQUENCE [LARGE SCALE GENOMIC DNA]</scope>
    <source>
        <strain evidence="3 4">RZW4-3-2</strain>
    </source>
</reference>
<organism evidence="3 4">
    <name type="scientific">Aquimarina aggregata</name>
    <dbReference type="NCBI Taxonomy" id="1642818"/>
    <lineage>
        <taxon>Bacteria</taxon>
        <taxon>Pseudomonadati</taxon>
        <taxon>Bacteroidota</taxon>
        <taxon>Flavobacteriia</taxon>
        <taxon>Flavobacteriales</taxon>
        <taxon>Flavobacteriaceae</taxon>
        <taxon>Aquimarina</taxon>
    </lineage>
</organism>
<dbReference type="Proteomes" id="UP000076715">
    <property type="component" value="Unassembled WGS sequence"/>
</dbReference>
<dbReference type="PANTHER" id="PTHR10098">
    <property type="entry name" value="RAPSYN-RELATED"/>
    <property type="match status" value="1"/>
</dbReference>
<evidence type="ECO:0000313" key="3">
    <source>
        <dbReference type="EMBL" id="KZS40859.1"/>
    </source>
</evidence>
<name>A0A162CTN8_9FLAO</name>
<keyword evidence="4" id="KW-1185">Reference proteome</keyword>
<feature type="domain" description="CHAT" evidence="2">
    <location>
        <begin position="239"/>
        <end position="532"/>
    </location>
</feature>
<dbReference type="Pfam" id="PF12770">
    <property type="entry name" value="CHAT"/>
    <property type="match status" value="1"/>
</dbReference>
<proteinExistence type="predicted"/>
<dbReference type="OrthoDB" id="9771112at2"/>
<dbReference type="RefSeq" id="WP_066313527.1">
    <property type="nucleotide sequence ID" value="NZ_LQRT01000011.1"/>
</dbReference>
<evidence type="ECO:0000313" key="4">
    <source>
        <dbReference type="Proteomes" id="UP000076715"/>
    </source>
</evidence>
<keyword evidence="1" id="KW-0812">Transmembrane</keyword>
<dbReference type="AlphaFoldDB" id="A0A162CTN8"/>
<accession>A0A162CTN8</accession>
<evidence type="ECO:0000259" key="2">
    <source>
        <dbReference type="Pfam" id="PF12770"/>
    </source>
</evidence>
<feature type="transmembrane region" description="Helical" evidence="1">
    <location>
        <begin position="545"/>
        <end position="563"/>
    </location>
</feature>
<keyword evidence="1" id="KW-1133">Transmembrane helix</keyword>
<keyword evidence="1" id="KW-0472">Membrane</keyword>
<dbReference type="PANTHER" id="PTHR10098:SF108">
    <property type="entry name" value="TETRATRICOPEPTIDE REPEAT PROTEIN 28"/>
    <property type="match status" value="1"/>
</dbReference>
<dbReference type="EMBL" id="LQRT01000011">
    <property type="protein sequence ID" value="KZS40859.1"/>
    <property type="molecule type" value="Genomic_DNA"/>
</dbReference>
<gene>
    <name evidence="3" type="ORF">AWE51_24615</name>
</gene>
<dbReference type="STRING" id="1642818.AWE51_24615"/>
<comment type="caution">
    <text evidence="3">The sequence shown here is derived from an EMBL/GenBank/DDBJ whole genome shotgun (WGS) entry which is preliminary data.</text>
</comment>
<evidence type="ECO:0000256" key="1">
    <source>
        <dbReference type="SAM" id="Phobius"/>
    </source>
</evidence>
<sequence>MVDGDIPTLEKSAKIYQKIDYLIDHIRQTLHYYKDKITFTEQIQDTYGSAIDTQVLLFKITKQQQSLDLAFYYAEKSKSNTLKSLLLESNAKSFAGLPPAILNLEQHLKAEYALYISELINEKSNLKIDSTKISIYDNKLFEITRKQDSLTQLIEKDYPKYHQLKHQTQPITVIDIQKKLDNNTTILEFFLTDTTCYAFLISKNDLSVEELPVQKLEKQIKELRNAIISKNTSLFKKNAVSLYNSLIEPIKDKIKGEQFIIIPDGPLWHLNFELLLTHTSVTNNPKNLPYLLKDYVVSYANSANLLLNAQHSSKKTNKRQECLAFSFSDTTSLKTTEKISMTRLRSISYDLPGTREEIKAISDIIDGQYYFGSQAVERNFKKNANQYNILHLALHGDVDNDNPENSKLYFTKTKDSLEDNLLYSHELFALNIPADLTVLSACNTGTGKIAKGEGIMSLGNAFQYAGSKSLLLSSWEISDQTTPELMRFFYSNLKKGMNKPKALQQAKLQYLNTANINRVDPFYWGAFYLVGDIDPIQFKDDYFKFWMIGFVVIGILILIGIRVRRSFKKQH</sequence>
<protein>
    <recommendedName>
        <fullName evidence="2">CHAT domain-containing protein</fullName>
    </recommendedName>
</protein>